<gene>
    <name evidence="1" type="ORF">EHE19_012630</name>
</gene>
<evidence type="ECO:0000313" key="2">
    <source>
        <dbReference type="Proteomes" id="UP000306409"/>
    </source>
</evidence>
<evidence type="ECO:0000313" key="1">
    <source>
        <dbReference type="EMBL" id="QNU65755.1"/>
    </source>
</evidence>
<name>A0A4U7JFR6_9FIRM</name>
<organism evidence="1 2">
    <name type="scientific">Ruminiclostridium herbifermentans</name>
    <dbReference type="NCBI Taxonomy" id="2488810"/>
    <lineage>
        <taxon>Bacteria</taxon>
        <taxon>Bacillati</taxon>
        <taxon>Bacillota</taxon>
        <taxon>Clostridia</taxon>
        <taxon>Eubacteriales</taxon>
        <taxon>Oscillospiraceae</taxon>
        <taxon>Ruminiclostridium</taxon>
    </lineage>
</organism>
<accession>A0A4U7JFR6</accession>
<dbReference type="RefSeq" id="WP_137697874.1">
    <property type="nucleotide sequence ID" value="NZ_CP061336.1"/>
</dbReference>
<keyword evidence="2" id="KW-1185">Reference proteome</keyword>
<dbReference type="KEGG" id="rher:EHE19_012630"/>
<reference evidence="1 2" key="1">
    <citation type="submission" date="2020-09" db="EMBL/GenBank/DDBJ databases">
        <title>Characterization and genome sequencing of Ruminiclostridium sp. nov. MA18.</title>
        <authorList>
            <person name="Rettenmaier R."/>
            <person name="Kowollik M.-L."/>
            <person name="Liebl W."/>
            <person name="Zverlov V."/>
        </authorList>
    </citation>
    <scope>NUCLEOTIDE SEQUENCE [LARGE SCALE GENOMIC DNA]</scope>
    <source>
        <strain evidence="1 2">MA18</strain>
    </source>
</reference>
<dbReference type="Proteomes" id="UP000306409">
    <property type="component" value="Chromosome"/>
</dbReference>
<dbReference type="AlphaFoldDB" id="A0A4U7JFR6"/>
<proteinExistence type="predicted"/>
<dbReference type="EMBL" id="CP061336">
    <property type="protein sequence ID" value="QNU65755.1"/>
    <property type="molecule type" value="Genomic_DNA"/>
</dbReference>
<protein>
    <submittedName>
        <fullName evidence="1">Uncharacterized protein</fullName>
    </submittedName>
</protein>
<sequence length="121" mass="13298">MLKPNENSGNNGTNIGNAHLLINKVRVAEIKSEHSIIVEVLDGSKSTEGEYSLVKGDIICVNYSDTNERAIELISKLNAGSIVNISRHNTTKPSNIKPYKTLECTGIDIYDSDGENVIEYF</sequence>